<sequence length="176" mass="20128">MVRRFKIVTYSGESLEVETYEDKDFVIVKYSNINREFRVRVTKISDEEYVVNIDGFDHRVRVKDGTILIDSEQSLIQRISETISSTKLRMPKIEEKRLVVKGEITAPISGVITEIKVNIGDYVKENDVVALLFSMKMIVEIKSNISGYVSEIYVKPGQAVKANQPIIKITPIEKRS</sequence>
<dbReference type="AlphaFoldDB" id="A0A7C4DAW6"/>
<name>A0A7C4DAW6_STAMA</name>
<dbReference type="EMBL" id="DTBJ01000056">
    <property type="protein sequence ID" value="HGM59213.1"/>
    <property type="molecule type" value="Genomic_DNA"/>
</dbReference>
<dbReference type="PANTHER" id="PTHR45266:SF3">
    <property type="entry name" value="OXALOACETATE DECARBOXYLASE ALPHA CHAIN"/>
    <property type="match status" value="1"/>
</dbReference>
<dbReference type="Pfam" id="PF00364">
    <property type="entry name" value="Biotin_lipoyl"/>
    <property type="match status" value="1"/>
</dbReference>
<evidence type="ECO:0000313" key="3">
    <source>
        <dbReference type="EMBL" id="HGM59213.1"/>
    </source>
</evidence>
<dbReference type="PROSITE" id="PS50968">
    <property type="entry name" value="BIOTINYL_LIPOYL"/>
    <property type="match status" value="1"/>
</dbReference>
<evidence type="ECO:0000256" key="1">
    <source>
        <dbReference type="ARBA" id="ARBA00023267"/>
    </source>
</evidence>
<dbReference type="InterPro" id="IPR050709">
    <property type="entry name" value="Biotin_Carboxyl_Carrier/Decarb"/>
</dbReference>
<feature type="domain" description="Lipoyl-binding" evidence="2">
    <location>
        <begin position="85"/>
        <end position="170"/>
    </location>
</feature>
<protein>
    <submittedName>
        <fullName evidence="3">Biotin/lipoyl-binding protein</fullName>
    </submittedName>
</protein>
<dbReference type="CDD" id="cd06850">
    <property type="entry name" value="biotinyl_domain"/>
    <property type="match status" value="1"/>
</dbReference>
<reference evidence="3" key="1">
    <citation type="journal article" date="2020" name="mSystems">
        <title>Genome- and Community-Level Interaction Insights into Carbon Utilization and Element Cycling Functions of Hydrothermarchaeota in Hydrothermal Sediment.</title>
        <authorList>
            <person name="Zhou Z."/>
            <person name="Liu Y."/>
            <person name="Xu W."/>
            <person name="Pan J."/>
            <person name="Luo Z.H."/>
            <person name="Li M."/>
        </authorList>
    </citation>
    <scope>NUCLEOTIDE SEQUENCE [LARGE SCALE GENOMIC DNA]</scope>
    <source>
        <strain evidence="3">SpSt-642</strain>
    </source>
</reference>
<evidence type="ECO:0000259" key="2">
    <source>
        <dbReference type="PROSITE" id="PS50968"/>
    </source>
</evidence>
<keyword evidence="1" id="KW-0092">Biotin</keyword>
<dbReference type="InterPro" id="IPR000089">
    <property type="entry name" value="Biotin_lipoyl"/>
</dbReference>
<proteinExistence type="predicted"/>
<dbReference type="Gene3D" id="2.40.50.100">
    <property type="match status" value="1"/>
</dbReference>
<gene>
    <name evidence="3" type="ORF">ENU14_06500</name>
</gene>
<organism evidence="3">
    <name type="scientific">Staphylothermus marinus</name>
    <dbReference type="NCBI Taxonomy" id="2280"/>
    <lineage>
        <taxon>Archaea</taxon>
        <taxon>Thermoproteota</taxon>
        <taxon>Thermoprotei</taxon>
        <taxon>Desulfurococcales</taxon>
        <taxon>Desulfurococcaceae</taxon>
        <taxon>Staphylothermus</taxon>
    </lineage>
</organism>
<comment type="caution">
    <text evidence="3">The sequence shown here is derived from an EMBL/GenBank/DDBJ whole genome shotgun (WGS) entry which is preliminary data.</text>
</comment>
<accession>A0A7C4DAW6</accession>
<dbReference type="PANTHER" id="PTHR45266">
    <property type="entry name" value="OXALOACETATE DECARBOXYLASE ALPHA CHAIN"/>
    <property type="match status" value="1"/>
</dbReference>
<dbReference type="InterPro" id="IPR011053">
    <property type="entry name" value="Single_hybrid_motif"/>
</dbReference>
<dbReference type="SUPFAM" id="SSF51230">
    <property type="entry name" value="Single hybrid motif"/>
    <property type="match status" value="1"/>
</dbReference>